<dbReference type="AlphaFoldDB" id="W5N0G8"/>
<evidence type="ECO:0000259" key="9">
    <source>
        <dbReference type="PROSITE" id="PS50262"/>
    </source>
</evidence>
<evidence type="ECO:0000256" key="3">
    <source>
        <dbReference type="ARBA" id="ARBA00022989"/>
    </source>
</evidence>
<sequence length="304" mass="35026">MDNSTGKNNSLNFDTSSYILVTIYSITLLGGIIGIFFMTIFLKNSQNKLSITTISIINLVLVHGSFLFSVPLIMEYYATGSWKHPFILCKLVSISLHTHLYLSFFFYVAILVVRFLLFFGRKPRDFYRPLYAFIASAVVWIVIFVSLFPPLLVEYGKHQNYNKTKCFQFQAEFKRGFVIVFNMVIVAAFILVSLLLVLVQIFILTKVIISNKTNLRSRQEFRAQLKNLSFIMILIICFLPYHIFRIHYVNKIAVNPTDTGLSQKNDIYLSITTLCCLDLLTLLARGYLWLIPSIVDQFKCISSH</sequence>
<protein>
    <recommendedName>
        <fullName evidence="9">G-protein coupled receptors family 1 profile domain-containing protein</fullName>
    </recommendedName>
</protein>
<dbReference type="InParanoid" id="W5N0G8"/>
<dbReference type="PANTHER" id="PTHR24237:SF35">
    <property type="entry name" value="G-PROTEIN COUPLED RECEPTOR 141-RELATED"/>
    <property type="match status" value="1"/>
</dbReference>
<feature type="transmembrane region" description="Helical" evidence="8">
    <location>
        <begin position="54"/>
        <end position="78"/>
    </location>
</feature>
<evidence type="ECO:0000256" key="1">
    <source>
        <dbReference type="ARBA" id="ARBA00004141"/>
    </source>
</evidence>
<keyword evidence="5 8" id="KW-0472">Membrane</keyword>
<keyword evidence="3 8" id="KW-1133">Transmembrane helix</keyword>
<dbReference type="Gene3D" id="1.20.1070.10">
    <property type="entry name" value="Rhodopsin 7-helix transmembrane proteins"/>
    <property type="match status" value="1"/>
</dbReference>
<dbReference type="PRINTS" id="PR01157">
    <property type="entry name" value="P2YPURNOCPTR"/>
</dbReference>
<feature type="transmembrane region" description="Helical" evidence="8">
    <location>
        <begin position="177"/>
        <end position="204"/>
    </location>
</feature>
<accession>W5N0G8</accession>
<evidence type="ECO:0000256" key="8">
    <source>
        <dbReference type="SAM" id="Phobius"/>
    </source>
</evidence>
<reference evidence="11" key="1">
    <citation type="submission" date="2011-12" db="EMBL/GenBank/DDBJ databases">
        <title>The Draft Genome of Lepisosteus oculatus.</title>
        <authorList>
            <consortium name="The Broad Institute Genome Assembly &amp; Analysis Group"/>
            <consortium name="Computational R&amp;D Group"/>
            <consortium name="and Sequencing Platform"/>
            <person name="Di Palma F."/>
            <person name="Alfoldi J."/>
            <person name="Johnson J."/>
            <person name="Berlin A."/>
            <person name="Gnerre S."/>
            <person name="Jaffe D."/>
            <person name="MacCallum I."/>
            <person name="Young S."/>
            <person name="Walker B.J."/>
            <person name="Lander E.S."/>
            <person name="Lindblad-Toh K."/>
        </authorList>
    </citation>
    <scope>NUCLEOTIDE SEQUENCE [LARGE SCALE GENOMIC DNA]</scope>
</reference>
<dbReference type="OMA" id="YANEICL"/>
<dbReference type="GO" id="GO:0016020">
    <property type="term" value="C:membrane"/>
    <property type="evidence" value="ECO:0007669"/>
    <property type="project" value="UniProtKB-SubCell"/>
</dbReference>
<evidence type="ECO:0000256" key="4">
    <source>
        <dbReference type="ARBA" id="ARBA00023040"/>
    </source>
</evidence>
<proteinExistence type="predicted"/>
<dbReference type="HOGENOM" id="CLU_069285_0_0_1"/>
<name>W5N0G8_LEPOC</name>
<keyword evidence="2 8" id="KW-0812">Transmembrane</keyword>
<feature type="transmembrane region" description="Helical" evidence="8">
    <location>
        <begin position="18"/>
        <end position="42"/>
    </location>
</feature>
<feature type="transmembrane region" description="Helical" evidence="8">
    <location>
        <begin position="130"/>
        <end position="152"/>
    </location>
</feature>
<dbReference type="SUPFAM" id="SSF81321">
    <property type="entry name" value="Family A G protein-coupled receptor-like"/>
    <property type="match status" value="1"/>
</dbReference>
<dbReference type="eggNOG" id="ENOG502RXS2">
    <property type="taxonomic scope" value="Eukaryota"/>
</dbReference>
<dbReference type="Proteomes" id="UP000018468">
    <property type="component" value="Linkage group LG9"/>
</dbReference>
<dbReference type="EMBL" id="AHAT01017685">
    <property type="status" value="NOT_ANNOTATED_CDS"/>
    <property type="molecule type" value="Genomic_DNA"/>
</dbReference>
<evidence type="ECO:0000256" key="7">
    <source>
        <dbReference type="ARBA" id="ARBA00023224"/>
    </source>
</evidence>
<dbReference type="Pfam" id="PF00001">
    <property type="entry name" value="7tm_1"/>
    <property type="match status" value="1"/>
</dbReference>
<dbReference type="Bgee" id="ENSLOCG00000011496">
    <property type="expression patterns" value="Expressed in testis and 2 other cell types or tissues"/>
</dbReference>
<comment type="subcellular location">
    <subcellularLocation>
        <location evidence="1">Membrane</location>
        <topology evidence="1">Multi-pass membrane protein</topology>
    </subcellularLocation>
</comment>
<keyword evidence="11" id="KW-1185">Reference proteome</keyword>
<reference evidence="10" key="2">
    <citation type="submission" date="2025-08" db="UniProtKB">
        <authorList>
            <consortium name="Ensembl"/>
        </authorList>
    </citation>
    <scope>IDENTIFICATION</scope>
</reference>
<evidence type="ECO:0000313" key="11">
    <source>
        <dbReference type="Proteomes" id="UP000018468"/>
    </source>
</evidence>
<organism evidence="10 11">
    <name type="scientific">Lepisosteus oculatus</name>
    <name type="common">Spotted gar</name>
    <dbReference type="NCBI Taxonomy" id="7918"/>
    <lineage>
        <taxon>Eukaryota</taxon>
        <taxon>Metazoa</taxon>
        <taxon>Chordata</taxon>
        <taxon>Craniata</taxon>
        <taxon>Vertebrata</taxon>
        <taxon>Euteleostomi</taxon>
        <taxon>Actinopterygii</taxon>
        <taxon>Neopterygii</taxon>
        <taxon>Holostei</taxon>
        <taxon>Semionotiformes</taxon>
        <taxon>Lepisosteidae</taxon>
        <taxon>Lepisosteus</taxon>
    </lineage>
</organism>
<keyword evidence="6" id="KW-0675">Receptor</keyword>
<feature type="domain" description="G-protein coupled receptors family 1 profile" evidence="9">
    <location>
        <begin position="33"/>
        <end position="246"/>
    </location>
</feature>
<dbReference type="InterPro" id="IPR047160">
    <property type="entry name" value="GP183-like"/>
</dbReference>
<dbReference type="InterPro" id="IPR017452">
    <property type="entry name" value="GPCR_Rhodpsn_7TM"/>
</dbReference>
<reference evidence="10" key="3">
    <citation type="submission" date="2025-09" db="UniProtKB">
        <authorList>
            <consortium name="Ensembl"/>
        </authorList>
    </citation>
    <scope>IDENTIFICATION</scope>
</reference>
<dbReference type="PROSITE" id="PS50262">
    <property type="entry name" value="G_PROTEIN_RECEP_F1_2"/>
    <property type="match status" value="1"/>
</dbReference>
<keyword evidence="4" id="KW-0297">G-protein coupled receptor</keyword>
<feature type="transmembrane region" description="Helical" evidence="8">
    <location>
        <begin position="225"/>
        <end position="247"/>
    </location>
</feature>
<dbReference type="GO" id="GO:0004930">
    <property type="term" value="F:G protein-coupled receptor activity"/>
    <property type="evidence" value="ECO:0000318"/>
    <property type="project" value="GO_Central"/>
</dbReference>
<evidence type="ECO:0000256" key="5">
    <source>
        <dbReference type="ARBA" id="ARBA00023136"/>
    </source>
</evidence>
<dbReference type="PANTHER" id="PTHR24237">
    <property type="entry name" value="G-PROTEIN COUPLED RECEPTOR"/>
    <property type="match status" value="1"/>
</dbReference>
<evidence type="ECO:0000256" key="6">
    <source>
        <dbReference type="ARBA" id="ARBA00023170"/>
    </source>
</evidence>
<feature type="transmembrane region" description="Helical" evidence="8">
    <location>
        <begin position="98"/>
        <end position="118"/>
    </location>
</feature>
<evidence type="ECO:0000256" key="2">
    <source>
        <dbReference type="ARBA" id="ARBA00022692"/>
    </source>
</evidence>
<feature type="transmembrane region" description="Helical" evidence="8">
    <location>
        <begin position="267"/>
        <end position="290"/>
    </location>
</feature>
<dbReference type="GeneTree" id="ENSGT01030000234518"/>
<dbReference type="GO" id="GO:0008142">
    <property type="term" value="F:oxysterol binding"/>
    <property type="evidence" value="ECO:0007669"/>
    <property type="project" value="InterPro"/>
</dbReference>
<dbReference type="InterPro" id="IPR000276">
    <property type="entry name" value="GPCR_Rhodpsn"/>
</dbReference>
<evidence type="ECO:0000313" key="10">
    <source>
        <dbReference type="Ensembl" id="ENSLOCP00000014127.1"/>
    </source>
</evidence>
<keyword evidence="7" id="KW-0807">Transducer</keyword>
<dbReference type="Ensembl" id="ENSLOCT00000014156.1">
    <property type="protein sequence ID" value="ENSLOCP00000014127.1"/>
    <property type="gene ID" value="ENSLOCG00000011496.1"/>
</dbReference>